<evidence type="ECO:0008006" key="4">
    <source>
        <dbReference type="Google" id="ProtNLM"/>
    </source>
</evidence>
<comment type="caution">
    <text evidence="2">The sequence shown here is derived from an EMBL/GenBank/DDBJ whole genome shotgun (WGS) entry which is preliminary data.</text>
</comment>
<accession>A0AAJ0EZQ6</accession>
<organism evidence="2 3">
    <name type="scientific">Colletotrichum godetiae</name>
    <dbReference type="NCBI Taxonomy" id="1209918"/>
    <lineage>
        <taxon>Eukaryota</taxon>
        <taxon>Fungi</taxon>
        <taxon>Dikarya</taxon>
        <taxon>Ascomycota</taxon>
        <taxon>Pezizomycotina</taxon>
        <taxon>Sordariomycetes</taxon>
        <taxon>Hypocreomycetidae</taxon>
        <taxon>Glomerellales</taxon>
        <taxon>Glomerellaceae</taxon>
        <taxon>Colletotrichum</taxon>
        <taxon>Colletotrichum acutatum species complex</taxon>
    </lineage>
</organism>
<dbReference type="Proteomes" id="UP001224890">
    <property type="component" value="Unassembled WGS sequence"/>
</dbReference>
<keyword evidence="3" id="KW-1185">Reference proteome</keyword>
<proteinExistence type="predicted"/>
<feature type="chain" id="PRO_5042609466" description="Secreted protein" evidence="1">
    <location>
        <begin position="18"/>
        <end position="80"/>
    </location>
</feature>
<keyword evidence="1" id="KW-0732">Signal</keyword>
<protein>
    <recommendedName>
        <fullName evidence="4">Secreted protein</fullName>
    </recommendedName>
</protein>
<gene>
    <name evidence="2" type="ORF">BDP55DRAFT_642692</name>
</gene>
<feature type="signal peptide" evidence="1">
    <location>
        <begin position="1"/>
        <end position="17"/>
    </location>
</feature>
<name>A0AAJ0EZQ6_9PEZI</name>
<sequence>MWSREVLLLVCWWRGEGKEEGQVDKRGFRCVSFWEAPVQREQRVLMYSRLAFVAGAWDRLVGWPANVPLSSERMEVDGLT</sequence>
<dbReference type="EMBL" id="JAHMHR010000002">
    <property type="protein sequence ID" value="KAK1700363.1"/>
    <property type="molecule type" value="Genomic_DNA"/>
</dbReference>
<evidence type="ECO:0000313" key="2">
    <source>
        <dbReference type="EMBL" id="KAK1700363.1"/>
    </source>
</evidence>
<dbReference type="AlphaFoldDB" id="A0AAJ0EZQ6"/>
<dbReference type="GeneID" id="85457997"/>
<dbReference type="RefSeq" id="XP_060436120.1">
    <property type="nucleotide sequence ID" value="XM_060573471.1"/>
</dbReference>
<evidence type="ECO:0000256" key="1">
    <source>
        <dbReference type="SAM" id="SignalP"/>
    </source>
</evidence>
<reference evidence="2" key="1">
    <citation type="submission" date="2021-06" db="EMBL/GenBank/DDBJ databases">
        <title>Comparative genomics, transcriptomics and evolutionary studies reveal genomic signatures of adaptation to plant cell wall in hemibiotrophic fungi.</title>
        <authorList>
            <consortium name="DOE Joint Genome Institute"/>
            <person name="Baroncelli R."/>
            <person name="Diaz J.F."/>
            <person name="Benocci T."/>
            <person name="Peng M."/>
            <person name="Battaglia E."/>
            <person name="Haridas S."/>
            <person name="Andreopoulos W."/>
            <person name="Labutti K."/>
            <person name="Pangilinan J."/>
            <person name="Floch G.L."/>
            <person name="Makela M.R."/>
            <person name="Henrissat B."/>
            <person name="Grigoriev I.V."/>
            <person name="Crouch J.A."/>
            <person name="De Vries R.P."/>
            <person name="Sukno S.A."/>
            <person name="Thon M.R."/>
        </authorList>
    </citation>
    <scope>NUCLEOTIDE SEQUENCE</scope>
    <source>
        <strain evidence="2">CBS 193.32</strain>
    </source>
</reference>
<evidence type="ECO:0000313" key="3">
    <source>
        <dbReference type="Proteomes" id="UP001224890"/>
    </source>
</evidence>